<dbReference type="InterPro" id="IPR006311">
    <property type="entry name" value="TAT_signal"/>
</dbReference>
<dbReference type="EMBL" id="JAHOPB010000001">
    <property type="protein sequence ID" value="MBU8874087.1"/>
    <property type="molecule type" value="Genomic_DNA"/>
</dbReference>
<evidence type="ECO:0008006" key="4">
    <source>
        <dbReference type="Google" id="ProtNLM"/>
    </source>
</evidence>
<reference evidence="2 3" key="1">
    <citation type="submission" date="2021-06" db="EMBL/GenBank/DDBJ databases">
        <authorList>
            <person name="Lee D.H."/>
        </authorList>
    </citation>
    <scope>NUCLEOTIDE SEQUENCE [LARGE SCALE GENOMIC DNA]</scope>
    <source>
        <strain evidence="2 3">MMS21-HV4-11</strain>
    </source>
</reference>
<proteinExistence type="inferred from homology"/>
<evidence type="ECO:0000256" key="1">
    <source>
        <dbReference type="ARBA" id="ARBA00006987"/>
    </source>
</evidence>
<sequence>MRPTRRDALRWTVAGAIAGMTGRQAAAATNAIRLICGLGVGNPTDLCAQLIQDGFSAALKEPVEFDYTLGEAGRRAALEVIGAEPDGRLLLIAEILNLVLLETPAEPLLSRLQPIAKITRGFSTALVVNGFSDIKDWNGLVAAAKTDRLKAATTGHDSTIGLLLALVERRMNLSFQAIEVAGSTAAIDMLLTRRADLAAMDTRSVVLHNARNRTRLRVIATSGASRSPQLPDVPTLAELVGDPKLAYTISFGLFAPARTTPAIAGRLTSALLGLRNDKSLQTQARLASIPIEFDGPSAVGAAIARDRRVASDLAR</sequence>
<dbReference type="Pfam" id="PF03401">
    <property type="entry name" value="TctC"/>
    <property type="match status" value="1"/>
</dbReference>
<protein>
    <recommendedName>
        <fullName evidence="4">ABC transporter substrate-binding protein</fullName>
    </recommendedName>
</protein>
<accession>A0ABS6IHM8</accession>
<keyword evidence="3" id="KW-1185">Reference proteome</keyword>
<evidence type="ECO:0000313" key="2">
    <source>
        <dbReference type="EMBL" id="MBU8874087.1"/>
    </source>
</evidence>
<dbReference type="InterPro" id="IPR005064">
    <property type="entry name" value="BUG"/>
</dbReference>
<evidence type="ECO:0000313" key="3">
    <source>
        <dbReference type="Proteomes" id="UP000727907"/>
    </source>
</evidence>
<name>A0ABS6IHM8_9HYPH</name>
<comment type="caution">
    <text evidence="2">The sequence shown here is derived from an EMBL/GenBank/DDBJ whole genome shotgun (WGS) entry which is preliminary data.</text>
</comment>
<dbReference type="PANTHER" id="PTHR42928:SF5">
    <property type="entry name" value="BLR1237 PROTEIN"/>
    <property type="match status" value="1"/>
</dbReference>
<dbReference type="Proteomes" id="UP000727907">
    <property type="component" value="Unassembled WGS sequence"/>
</dbReference>
<dbReference type="RefSeq" id="WP_216959009.1">
    <property type="nucleotide sequence ID" value="NZ_JAHOPB010000001.1"/>
</dbReference>
<comment type="similarity">
    <text evidence="1">Belongs to the UPF0065 (bug) family.</text>
</comment>
<dbReference type="PANTHER" id="PTHR42928">
    <property type="entry name" value="TRICARBOXYLATE-BINDING PROTEIN"/>
    <property type="match status" value="1"/>
</dbReference>
<gene>
    <name evidence="2" type="ORF">KQ910_09955</name>
</gene>
<dbReference type="PROSITE" id="PS51318">
    <property type="entry name" value="TAT"/>
    <property type="match status" value="1"/>
</dbReference>
<organism evidence="2 3">
    <name type="scientific">Reyranella humidisoli</name>
    <dbReference type="NCBI Taxonomy" id="2849149"/>
    <lineage>
        <taxon>Bacteria</taxon>
        <taxon>Pseudomonadati</taxon>
        <taxon>Pseudomonadota</taxon>
        <taxon>Alphaproteobacteria</taxon>
        <taxon>Hyphomicrobiales</taxon>
        <taxon>Reyranellaceae</taxon>
        <taxon>Reyranella</taxon>
    </lineage>
</organism>